<evidence type="ECO:0000256" key="11">
    <source>
        <dbReference type="ARBA" id="ARBA00023052"/>
    </source>
</evidence>
<evidence type="ECO:0000256" key="8">
    <source>
        <dbReference type="ARBA" id="ARBA00022723"/>
    </source>
</evidence>
<dbReference type="Proteomes" id="UP001202922">
    <property type="component" value="Unassembled WGS sequence"/>
</dbReference>
<dbReference type="Pfam" id="PF00456">
    <property type="entry name" value="Transketolase_N"/>
    <property type="match status" value="1"/>
</dbReference>
<dbReference type="EC" id="2.2.1.1" evidence="14"/>
<dbReference type="RefSeq" id="WP_241050343.1">
    <property type="nucleotide sequence ID" value="NZ_JAKZBV010000001.1"/>
</dbReference>
<evidence type="ECO:0000313" key="14">
    <source>
        <dbReference type="EMBL" id="MCH6468541.1"/>
    </source>
</evidence>
<dbReference type="EMBL" id="JAKZBV010000001">
    <property type="protein sequence ID" value="MCH6468541.1"/>
    <property type="molecule type" value="Genomic_DNA"/>
</dbReference>
<dbReference type="PANTHER" id="PTHR43195:SF1">
    <property type="entry name" value="FI06132P-RELATED"/>
    <property type="match status" value="1"/>
</dbReference>
<dbReference type="NCBIfam" id="NF004559">
    <property type="entry name" value="PRK05899.2-5"/>
    <property type="match status" value="1"/>
</dbReference>
<evidence type="ECO:0000256" key="7">
    <source>
        <dbReference type="ARBA" id="ARBA00022679"/>
    </source>
</evidence>
<dbReference type="GO" id="GO:0004802">
    <property type="term" value="F:transketolase activity"/>
    <property type="evidence" value="ECO:0007669"/>
    <property type="project" value="UniProtKB-EC"/>
</dbReference>
<dbReference type="InterPro" id="IPR029061">
    <property type="entry name" value="THDP-binding"/>
</dbReference>
<feature type="domain" description="Transketolase-like pyrimidine-binding" evidence="13">
    <location>
        <begin position="321"/>
        <end position="484"/>
    </location>
</feature>
<gene>
    <name evidence="14" type="ORF">L0M17_00835</name>
</gene>
<protein>
    <submittedName>
        <fullName evidence="14">Transketolase</fullName>
        <ecNumber evidence="14">2.2.1.1</ecNumber>
    </submittedName>
</protein>
<evidence type="ECO:0000256" key="3">
    <source>
        <dbReference type="ARBA" id="ARBA00001946"/>
    </source>
</evidence>
<evidence type="ECO:0000256" key="2">
    <source>
        <dbReference type="ARBA" id="ARBA00001936"/>
    </source>
</evidence>
<dbReference type="CDD" id="cd07033">
    <property type="entry name" value="TPP_PYR_DXS_TK_like"/>
    <property type="match status" value="1"/>
</dbReference>
<comment type="cofactor">
    <cofactor evidence="3">
        <name>Mg(2+)</name>
        <dbReference type="ChEBI" id="CHEBI:18420"/>
    </cofactor>
</comment>
<dbReference type="PROSITE" id="PS00802">
    <property type="entry name" value="TRANSKETOLASE_2"/>
    <property type="match status" value="1"/>
</dbReference>
<evidence type="ECO:0000256" key="1">
    <source>
        <dbReference type="ARBA" id="ARBA00001913"/>
    </source>
</evidence>
<feature type="region of interest" description="Disordered" evidence="12">
    <location>
        <begin position="279"/>
        <end position="306"/>
    </location>
</feature>
<feature type="compositionally biased region" description="Gly residues" evidence="12">
    <location>
        <begin position="290"/>
        <end position="305"/>
    </location>
</feature>
<keyword evidence="15" id="KW-1185">Reference proteome</keyword>
<comment type="subunit">
    <text evidence="6">Homodimer.</text>
</comment>
<keyword evidence="9" id="KW-0106">Calcium</keyword>
<dbReference type="InterPro" id="IPR005474">
    <property type="entry name" value="Transketolase_N"/>
</dbReference>
<evidence type="ECO:0000256" key="5">
    <source>
        <dbReference type="ARBA" id="ARBA00007131"/>
    </source>
</evidence>
<accession>A0ABS9TVU0</accession>
<dbReference type="Pfam" id="PF02780">
    <property type="entry name" value="Transketolase_C"/>
    <property type="match status" value="1"/>
</dbReference>
<dbReference type="Gene3D" id="3.40.50.970">
    <property type="match status" value="2"/>
</dbReference>
<dbReference type="CDD" id="cd02012">
    <property type="entry name" value="TPP_TK"/>
    <property type="match status" value="1"/>
</dbReference>
<reference evidence="14 15" key="1">
    <citation type="submission" date="2022-03" db="EMBL/GenBank/DDBJ databases">
        <title>Sinomonas sp. isolated from a soil.</title>
        <authorList>
            <person name="Han J."/>
            <person name="Kim D.-U."/>
        </authorList>
    </citation>
    <scope>NUCLEOTIDE SEQUENCE [LARGE SCALE GENOMIC DNA]</scope>
    <source>
        <strain evidence="14 15">5-5</strain>
    </source>
</reference>
<dbReference type="InterPro" id="IPR009014">
    <property type="entry name" value="Transketo_C/PFOR_II"/>
</dbReference>
<evidence type="ECO:0000256" key="4">
    <source>
        <dbReference type="ARBA" id="ARBA00001964"/>
    </source>
</evidence>
<keyword evidence="11" id="KW-0786">Thiamine pyrophosphate</keyword>
<dbReference type="InterPro" id="IPR020826">
    <property type="entry name" value="Transketolase_BS"/>
</dbReference>
<sequence>MTETLTKPDLETVAEVAAQLRVDSVRASTSAGSGHPTSSMSAADLLAVLISRHLRYDWDNPDDPRNDHLVFSKGHASPLVYSVFRAAGVVSEDELLNGYRRFGERLEGHPTPVLPWVDVATGSLGQGLPDGVGIALAGKYLDKIPYRVWVLCGDSEFAEGSIWEALDKASHYKLSNLVAIVDVNRLGQRGETDLGWDTVAYARRAEAFGARVIRIDGHNLTAIDEALTEAEDDSDERPTVIIAKTIKGKGFSEVEDSPDWHGKPFPEDMAERAIKELGGERDVRVRGPVPEGGGSDGASDGGARGQAGKVELPQYEVGEKVATRKAYGQALAALGAANPAVVALDAEVSNSTYANQFAKEIPDRFFEMYIAEQQLVAAATGIGVRGYIPFASTFAAFLTRAHDFVRMGAVSRTDLRLVGSHAGIEIGADGPSQMALEDLAMMRSVHGSTVLYPSDATSTAALVERMAETSGISYLRTTRGAYPVLYGADEDFAVGGSKTLREGDDVTLVGAGVTLHACLEAAEQLEKDGIHARVIDCYSIKPIDEATLRSAADATGGKFVVVEDHHPEGGLGSAVAESLLSGGRRSLDLEHLAVRGMPGSGTGPELMAWAKIDAAAIAEAARRLAGRG</sequence>
<dbReference type="InterPro" id="IPR005475">
    <property type="entry name" value="Transketolase-like_Pyr-bd"/>
</dbReference>
<comment type="cofactor">
    <cofactor evidence="1">
        <name>Ca(2+)</name>
        <dbReference type="ChEBI" id="CHEBI:29108"/>
    </cofactor>
</comment>
<dbReference type="SUPFAM" id="SSF52922">
    <property type="entry name" value="TK C-terminal domain-like"/>
    <property type="match status" value="1"/>
</dbReference>
<comment type="cofactor">
    <cofactor evidence="4">
        <name>thiamine diphosphate</name>
        <dbReference type="ChEBI" id="CHEBI:58937"/>
    </cofactor>
</comment>
<dbReference type="SMART" id="SM00861">
    <property type="entry name" value="Transket_pyr"/>
    <property type="match status" value="1"/>
</dbReference>
<evidence type="ECO:0000256" key="12">
    <source>
        <dbReference type="SAM" id="MobiDB-lite"/>
    </source>
</evidence>
<organism evidence="14 15">
    <name type="scientific">Sinomonas terrae</name>
    <dbReference type="NCBI Taxonomy" id="2908838"/>
    <lineage>
        <taxon>Bacteria</taxon>
        <taxon>Bacillati</taxon>
        <taxon>Actinomycetota</taxon>
        <taxon>Actinomycetes</taxon>
        <taxon>Micrococcales</taxon>
        <taxon>Micrococcaceae</taxon>
        <taxon>Sinomonas</taxon>
    </lineage>
</organism>
<dbReference type="PANTHER" id="PTHR43195">
    <property type="entry name" value="TRANSKETOLASE"/>
    <property type="match status" value="1"/>
</dbReference>
<evidence type="ECO:0000256" key="10">
    <source>
        <dbReference type="ARBA" id="ARBA00022842"/>
    </source>
</evidence>
<keyword evidence="7 14" id="KW-0808">Transferase</keyword>
<comment type="caution">
    <text evidence="14">The sequence shown here is derived from an EMBL/GenBank/DDBJ whole genome shotgun (WGS) entry which is preliminary data.</text>
</comment>
<dbReference type="Gene3D" id="3.40.50.920">
    <property type="match status" value="1"/>
</dbReference>
<dbReference type="SUPFAM" id="SSF52518">
    <property type="entry name" value="Thiamin diphosphate-binding fold (THDP-binding)"/>
    <property type="match status" value="2"/>
</dbReference>
<dbReference type="InterPro" id="IPR033248">
    <property type="entry name" value="Transketolase_C"/>
</dbReference>
<keyword evidence="8" id="KW-0479">Metal-binding</keyword>
<evidence type="ECO:0000256" key="6">
    <source>
        <dbReference type="ARBA" id="ARBA00011738"/>
    </source>
</evidence>
<comment type="cofactor">
    <cofactor evidence="2">
        <name>Mn(2+)</name>
        <dbReference type="ChEBI" id="CHEBI:29035"/>
    </cofactor>
</comment>
<keyword evidence="10" id="KW-0460">Magnesium</keyword>
<name>A0ABS9TVU0_9MICC</name>
<evidence type="ECO:0000259" key="13">
    <source>
        <dbReference type="SMART" id="SM00861"/>
    </source>
</evidence>
<comment type="similarity">
    <text evidence="5">Belongs to the transketolase family.</text>
</comment>
<dbReference type="Pfam" id="PF02779">
    <property type="entry name" value="Transket_pyr"/>
    <property type="match status" value="1"/>
</dbReference>
<evidence type="ECO:0000256" key="9">
    <source>
        <dbReference type="ARBA" id="ARBA00022837"/>
    </source>
</evidence>
<dbReference type="InterPro" id="IPR051424">
    <property type="entry name" value="Transketolase-like"/>
</dbReference>
<evidence type="ECO:0000313" key="15">
    <source>
        <dbReference type="Proteomes" id="UP001202922"/>
    </source>
</evidence>
<proteinExistence type="inferred from homology"/>